<reference evidence="1 2" key="1">
    <citation type="journal article" date="2018" name="Front. Plant Sci.">
        <title>Red Clover (Trifolium pratense) and Zigzag Clover (T. medium) - A Picture of Genomic Similarities and Differences.</title>
        <authorList>
            <person name="Dluhosova J."/>
            <person name="Istvanek J."/>
            <person name="Nedelnik J."/>
            <person name="Repkova J."/>
        </authorList>
    </citation>
    <scope>NUCLEOTIDE SEQUENCE [LARGE SCALE GENOMIC DNA]</scope>
    <source>
        <strain evidence="2">cv. 10/8</strain>
        <tissue evidence="1">Leaf</tissue>
    </source>
</reference>
<name>A0A392TB01_9FABA</name>
<sequence>MAHLPVPPSQLDGAGGSSAIAARHILFRRG</sequence>
<organism evidence="1 2">
    <name type="scientific">Trifolium medium</name>
    <dbReference type="NCBI Taxonomy" id="97028"/>
    <lineage>
        <taxon>Eukaryota</taxon>
        <taxon>Viridiplantae</taxon>
        <taxon>Streptophyta</taxon>
        <taxon>Embryophyta</taxon>
        <taxon>Tracheophyta</taxon>
        <taxon>Spermatophyta</taxon>
        <taxon>Magnoliopsida</taxon>
        <taxon>eudicotyledons</taxon>
        <taxon>Gunneridae</taxon>
        <taxon>Pentapetalae</taxon>
        <taxon>rosids</taxon>
        <taxon>fabids</taxon>
        <taxon>Fabales</taxon>
        <taxon>Fabaceae</taxon>
        <taxon>Papilionoideae</taxon>
        <taxon>50 kb inversion clade</taxon>
        <taxon>NPAAA clade</taxon>
        <taxon>Hologalegina</taxon>
        <taxon>IRL clade</taxon>
        <taxon>Trifolieae</taxon>
        <taxon>Trifolium</taxon>
    </lineage>
</organism>
<protein>
    <submittedName>
        <fullName evidence="1">Uncharacterized protein</fullName>
    </submittedName>
</protein>
<accession>A0A392TB01</accession>
<proteinExistence type="predicted"/>
<keyword evidence="2" id="KW-1185">Reference proteome</keyword>
<dbReference type="Proteomes" id="UP000265520">
    <property type="component" value="Unassembled WGS sequence"/>
</dbReference>
<comment type="caution">
    <text evidence="1">The sequence shown here is derived from an EMBL/GenBank/DDBJ whole genome shotgun (WGS) entry which is preliminary data.</text>
</comment>
<dbReference type="EMBL" id="LXQA010526608">
    <property type="protein sequence ID" value="MCI57296.1"/>
    <property type="molecule type" value="Genomic_DNA"/>
</dbReference>
<feature type="non-terminal residue" evidence="1">
    <location>
        <position position="30"/>
    </location>
</feature>
<dbReference type="AlphaFoldDB" id="A0A392TB01"/>
<evidence type="ECO:0000313" key="2">
    <source>
        <dbReference type="Proteomes" id="UP000265520"/>
    </source>
</evidence>
<evidence type="ECO:0000313" key="1">
    <source>
        <dbReference type="EMBL" id="MCI57296.1"/>
    </source>
</evidence>